<organism evidence="3 4">
    <name type="scientific">Pseudomicrostroma glucosiphilum</name>
    <dbReference type="NCBI Taxonomy" id="1684307"/>
    <lineage>
        <taxon>Eukaryota</taxon>
        <taxon>Fungi</taxon>
        <taxon>Dikarya</taxon>
        <taxon>Basidiomycota</taxon>
        <taxon>Ustilaginomycotina</taxon>
        <taxon>Exobasidiomycetes</taxon>
        <taxon>Microstromatales</taxon>
        <taxon>Microstromatales incertae sedis</taxon>
        <taxon>Pseudomicrostroma</taxon>
    </lineage>
</organism>
<evidence type="ECO:0008006" key="5">
    <source>
        <dbReference type="Google" id="ProtNLM"/>
    </source>
</evidence>
<reference evidence="3 4" key="1">
    <citation type="journal article" date="2018" name="Mol. Biol. Evol.">
        <title>Broad Genomic Sampling Reveals a Smut Pathogenic Ancestry of the Fungal Clade Ustilaginomycotina.</title>
        <authorList>
            <person name="Kijpornyongpan T."/>
            <person name="Mondo S.J."/>
            <person name="Barry K."/>
            <person name="Sandor L."/>
            <person name="Lee J."/>
            <person name="Lipzen A."/>
            <person name="Pangilinan J."/>
            <person name="LaButti K."/>
            <person name="Hainaut M."/>
            <person name="Henrissat B."/>
            <person name="Grigoriev I.V."/>
            <person name="Spatafora J.W."/>
            <person name="Aime M.C."/>
        </authorList>
    </citation>
    <scope>NUCLEOTIDE SEQUENCE [LARGE SCALE GENOMIC DNA]</scope>
    <source>
        <strain evidence="3 4">MCA 4718</strain>
    </source>
</reference>
<dbReference type="AlphaFoldDB" id="A0A316U382"/>
<protein>
    <recommendedName>
        <fullName evidence="5">Ig-like domain-containing protein</fullName>
    </recommendedName>
</protein>
<dbReference type="GeneID" id="37016130"/>
<dbReference type="OrthoDB" id="3366666at2759"/>
<evidence type="ECO:0000313" key="3">
    <source>
        <dbReference type="EMBL" id="PWN19630.1"/>
    </source>
</evidence>
<dbReference type="SUPFAM" id="SSF56973">
    <property type="entry name" value="Aerolisin/ETX pore-forming domain"/>
    <property type="match status" value="1"/>
</dbReference>
<evidence type="ECO:0000256" key="2">
    <source>
        <dbReference type="SAM" id="SignalP"/>
    </source>
</evidence>
<evidence type="ECO:0000313" key="4">
    <source>
        <dbReference type="Proteomes" id="UP000245942"/>
    </source>
</evidence>
<accession>A0A316U382</accession>
<feature type="region of interest" description="Disordered" evidence="1">
    <location>
        <begin position="847"/>
        <end position="883"/>
    </location>
</feature>
<dbReference type="EMBL" id="KZ819330">
    <property type="protein sequence ID" value="PWN19630.1"/>
    <property type="molecule type" value="Genomic_DNA"/>
</dbReference>
<keyword evidence="4" id="KW-1185">Reference proteome</keyword>
<feature type="compositionally biased region" description="Low complexity" evidence="1">
    <location>
        <begin position="847"/>
        <end position="868"/>
    </location>
</feature>
<name>A0A316U382_9BASI</name>
<keyword evidence="2" id="KW-0732">Signal</keyword>
<feature type="chain" id="PRO_5016362514" description="Ig-like domain-containing protein" evidence="2">
    <location>
        <begin position="24"/>
        <end position="883"/>
    </location>
</feature>
<sequence>MRSYTLLATLVALTQIFKSPAQAAPLSSSSQGITVDLPIDDPWLRRLFETEPHEGSLHKRNNAPPAPAGCRNLVDADLLDVPVPVVSAWLHKLYDTSTSWGHTICPTPQGNDCFDGNSLYAYNGIGGGRLDSMPSQLNANIYVGDAGFYTKGWSGQWPTVCMGTANIQPVTFVPSSCSTQSSTLVGGVHGTSAAVTAAIKQDTNLAIQVTTTTEQDITAGLSVTVGEDVGVEGVASESVSATASFSYEYSTTSGTSKTTTTDNQNTLSITVNPTDGQVCSLVEYDTTCTGTAPVTIPVTFVGALVAWMPDGVNTPNEPYKYITFAMQSPLVEYGADSAMNIEQTVGLSLEASGGYDISCVSDGSATIDNTGYTPQLQCPGSLGNFEGVCSANLGDYFASGALVTDSSNWAARGLYNQQFPAPGATVPYGKTQVSFQVQGPGIATASCSSSVEVSPPWEADFQPQLDVLQYPSDGSSVSAYYTVDYVGLCDSLQGGSCHVSSIASDTASGFSWASTTVGNNPQQSFKLSNGGQAWPQSDTLTFTVTCSDSYGNQGSALFYQKAVSIPQATSTVPGATSTLTLHTLTDDLETTTLTLATSTSTPLATKEVLESVDYYTTIYTRTVSKKAEETIVKTKTKDVTVTDVHKTTITAPQKTTTTQLSVAAPTTYTVFATTTPTATVTVAAKSTTTRTASTCTTGSLSRQGSHHLKRAHSYVPAVGTTTFSDPSITSTVTDSVDTYTLYTSAYTTVTDSIDTVQVTAPTSTVTDFFTAESKLYTVLTKYKKQTTVTSTLTSTTTVETTSTRVSQPPVTTVTLAPTADQSTVLKTVTRTASTVTSYVTPSLATTTTTPKCTSTSSSSKCTTSTKPSKYVKAAATAPAKRSR</sequence>
<proteinExistence type="predicted"/>
<gene>
    <name evidence="3" type="ORF">BCV69DRAFT_299944</name>
</gene>
<feature type="signal peptide" evidence="2">
    <location>
        <begin position="1"/>
        <end position="23"/>
    </location>
</feature>
<evidence type="ECO:0000256" key="1">
    <source>
        <dbReference type="SAM" id="MobiDB-lite"/>
    </source>
</evidence>
<dbReference type="Proteomes" id="UP000245942">
    <property type="component" value="Unassembled WGS sequence"/>
</dbReference>
<dbReference type="RefSeq" id="XP_025346790.1">
    <property type="nucleotide sequence ID" value="XM_025494396.1"/>
</dbReference>